<keyword evidence="1" id="KW-1133">Transmembrane helix</keyword>
<feature type="transmembrane region" description="Helical" evidence="1">
    <location>
        <begin position="35"/>
        <end position="55"/>
    </location>
</feature>
<accession>A0A1I4IY26</accession>
<evidence type="ECO:0000313" key="2">
    <source>
        <dbReference type="EMBL" id="SFL59225.1"/>
    </source>
</evidence>
<evidence type="ECO:0000313" key="3">
    <source>
        <dbReference type="Proteomes" id="UP000198565"/>
    </source>
</evidence>
<evidence type="ECO:0000256" key="1">
    <source>
        <dbReference type="SAM" id="Phobius"/>
    </source>
</evidence>
<dbReference type="AlphaFoldDB" id="A0A1I4IY26"/>
<name>A0A1I4IY26_9BACI</name>
<proteinExistence type="predicted"/>
<keyword evidence="3" id="KW-1185">Reference proteome</keyword>
<keyword evidence="1" id="KW-0812">Transmembrane</keyword>
<reference evidence="3" key="1">
    <citation type="submission" date="2016-10" db="EMBL/GenBank/DDBJ databases">
        <authorList>
            <person name="Varghese N."/>
            <person name="Submissions S."/>
        </authorList>
    </citation>
    <scope>NUCLEOTIDE SEQUENCE [LARGE SCALE GENOMIC DNA]</scope>
    <source>
        <strain evidence="3">CGMCC 1.4250</strain>
    </source>
</reference>
<gene>
    <name evidence="2" type="ORF">SAMN04487943_102359</name>
</gene>
<organism evidence="2 3">
    <name type="scientific">Gracilibacillus orientalis</name>
    <dbReference type="NCBI Taxonomy" id="334253"/>
    <lineage>
        <taxon>Bacteria</taxon>
        <taxon>Bacillati</taxon>
        <taxon>Bacillota</taxon>
        <taxon>Bacilli</taxon>
        <taxon>Bacillales</taxon>
        <taxon>Bacillaceae</taxon>
        <taxon>Gracilibacillus</taxon>
    </lineage>
</organism>
<feature type="transmembrane region" description="Helical" evidence="1">
    <location>
        <begin position="7"/>
        <end position="29"/>
    </location>
</feature>
<dbReference type="EMBL" id="FOTR01000002">
    <property type="protein sequence ID" value="SFL59225.1"/>
    <property type="molecule type" value="Genomic_DNA"/>
</dbReference>
<keyword evidence="1" id="KW-0472">Membrane</keyword>
<protein>
    <submittedName>
        <fullName evidence="2">Uncharacterized protein</fullName>
    </submittedName>
</protein>
<sequence length="61" mass="6803">MIAFVSILVYIIVLFSLSTLLFFSLTFVLGTQEPMIAFLLTLIAAHLLLNTLGGLRKVNKY</sequence>
<dbReference type="Proteomes" id="UP000198565">
    <property type="component" value="Unassembled WGS sequence"/>
</dbReference>